<accession>A0ACA9KT89</accession>
<keyword evidence="2" id="KW-1185">Reference proteome</keyword>
<sequence>VRYIEKLGYTYPELAKFKGQDPKELQAYLLKLYKPDPHYGRRFYVKLTIEAGKLVGPYSVRVFLDLPNANAQTPVTSPHFAGLVAMWRSTNNYQANNTFIAGSVDITACMERLGIRMEKHDYVQDVNATTGLVKPTSLFDVNDDIIVVPVRSDGSEVSPKDAGVNKVDVYSFEHDQVDKNFLDESTGQYHGTKQF</sequence>
<name>A0ACA9KT89_9GLOM</name>
<reference evidence="1" key="1">
    <citation type="submission" date="2021-06" db="EMBL/GenBank/DDBJ databases">
        <authorList>
            <person name="Kallberg Y."/>
            <person name="Tangrot J."/>
            <person name="Rosling A."/>
        </authorList>
    </citation>
    <scope>NUCLEOTIDE SEQUENCE</scope>
    <source>
        <strain evidence="1">IL203A</strain>
    </source>
</reference>
<comment type="caution">
    <text evidence="1">The sequence shown here is derived from an EMBL/GenBank/DDBJ whole genome shotgun (WGS) entry which is preliminary data.</text>
</comment>
<evidence type="ECO:0000313" key="2">
    <source>
        <dbReference type="Proteomes" id="UP000789702"/>
    </source>
</evidence>
<evidence type="ECO:0000313" key="1">
    <source>
        <dbReference type="EMBL" id="CAG8491574.1"/>
    </source>
</evidence>
<protein>
    <submittedName>
        <fullName evidence="1">4268_t:CDS:1</fullName>
    </submittedName>
</protein>
<organism evidence="1 2">
    <name type="scientific">Dentiscutata heterogama</name>
    <dbReference type="NCBI Taxonomy" id="1316150"/>
    <lineage>
        <taxon>Eukaryota</taxon>
        <taxon>Fungi</taxon>
        <taxon>Fungi incertae sedis</taxon>
        <taxon>Mucoromycota</taxon>
        <taxon>Glomeromycotina</taxon>
        <taxon>Glomeromycetes</taxon>
        <taxon>Diversisporales</taxon>
        <taxon>Gigasporaceae</taxon>
        <taxon>Dentiscutata</taxon>
    </lineage>
</organism>
<dbReference type="Proteomes" id="UP000789702">
    <property type="component" value="Unassembled WGS sequence"/>
</dbReference>
<dbReference type="EMBL" id="CAJVPU010001917">
    <property type="protein sequence ID" value="CAG8491574.1"/>
    <property type="molecule type" value="Genomic_DNA"/>
</dbReference>
<feature type="non-terminal residue" evidence="1">
    <location>
        <position position="1"/>
    </location>
</feature>
<gene>
    <name evidence="1" type="ORF">DHETER_LOCUS2579</name>
</gene>
<proteinExistence type="predicted"/>